<dbReference type="InterPro" id="IPR010334">
    <property type="entry name" value="Dcp1"/>
</dbReference>
<dbReference type="Proteomes" id="UP000077755">
    <property type="component" value="Chromosome 2"/>
</dbReference>
<dbReference type="FunFam" id="2.30.29.30:FF:000159">
    <property type="entry name" value="mRNA-decapping enzyme-like protein"/>
    <property type="match status" value="1"/>
</dbReference>
<reference evidence="6" key="1">
    <citation type="journal article" date="2016" name="Nat. Genet.">
        <title>A high-quality carrot genome assembly provides new insights into carotenoid accumulation and asterid genome evolution.</title>
        <authorList>
            <person name="Iorizzo M."/>
            <person name="Ellison S."/>
            <person name="Senalik D."/>
            <person name="Zeng P."/>
            <person name="Satapoomin P."/>
            <person name="Huang J."/>
            <person name="Bowman M."/>
            <person name="Iovene M."/>
            <person name="Sanseverino W."/>
            <person name="Cavagnaro P."/>
            <person name="Yildiz M."/>
            <person name="Macko-Podgorni A."/>
            <person name="Moranska E."/>
            <person name="Grzebelus E."/>
            <person name="Grzebelus D."/>
            <person name="Ashrafi H."/>
            <person name="Zheng Z."/>
            <person name="Cheng S."/>
            <person name="Spooner D."/>
            <person name="Van Deynze A."/>
            <person name="Simon P."/>
        </authorList>
    </citation>
    <scope>NUCLEOTIDE SEQUENCE</scope>
    <source>
        <tissue evidence="6">Leaf</tissue>
    </source>
</reference>
<dbReference type="GO" id="GO:0006397">
    <property type="term" value="P:mRNA processing"/>
    <property type="evidence" value="ECO:0007669"/>
    <property type="project" value="UniProtKB-KW"/>
</dbReference>
<evidence type="ECO:0000256" key="1">
    <source>
        <dbReference type="ARBA" id="ARBA00004496"/>
    </source>
</evidence>
<keyword evidence="3" id="KW-0963">Cytoplasm</keyword>
<accession>A0AAF1AQT2</accession>
<dbReference type="GO" id="GO:0000290">
    <property type="term" value="P:deadenylation-dependent decapping of nuclear-transcribed mRNA"/>
    <property type="evidence" value="ECO:0007669"/>
    <property type="project" value="InterPro"/>
</dbReference>
<keyword evidence="4" id="KW-0507">mRNA processing</keyword>
<evidence type="ECO:0000256" key="2">
    <source>
        <dbReference type="ARBA" id="ARBA00008778"/>
    </source>
</evidence>
<comment type="subcellular location">
    <subcellularLocation>
        <location evidence="1">Cytoplasm</location>
    </subcellularLocation>
</comment>
<reference evidence="6" key="2">
    <citation type="submission" date="2022-03" db="EMBL/GenBank/DDBJ databases">
        <title>Draft title - Genomic analysis of global carrot germplasm unveils the trajectory of domestication and the origin of high carotenoid orange carrot.</title>
        <authorList>
            <person name="Iorizzo M."/>
            <person name="Ellison S."/>
            <person name="Senalik D."/>
            <person name="Macko-Podgorni A."/>
            <person name="Grzebelus D."/>
            <person name="Bostan H."/>
            <person name="Rolling W."/>
            <person name="Curaba J."/>
            <person name="Simon P."/>
        </authorList>
    </citation>
    <scope>NUCLEOTIDE SEQUENCE</scope>
    <source>
        <tissue evidence="6">Leaf</tissue>
    </source>
</reference>
<protein>
    <recommendedName>
        <fullName evidence="8">mRNA-decapping enzyme-like protein</fullName>
    </recommendedName>
</protein>
<dbReference type="KEGG" id="dcr:108206237"/>
<gene>
    <name evidence="6" type="ORF">DCAR_0208760</name>
</gene>
<name>A0AAF1AQT2_DAUCS</name>
<feature type="compositionally biased region" description="Pro residues" evidence="5">
    <location>
        <begin position="300"/>
        <end position="310"/>
    </location>
</feature>
<dbReference type="CDD" id="cd13182">
    <property type="entry name" value="EVH1-like_Dcp1"/>
    <property type="match status" value="1"/>
</dbReference>
<dbReference type="GO" id="GO:0031087">
    <property type="term" value="P:deadenylation-independent decapping of nuclear-transcribed mRNA"/>
    <property type="evidence" value="ECO:0007669"/>
    <property type="project" value="TreeGrafter"/>
</dbReference>
<dbReference type="GO" id="GO:0000932">
    <property type="term" value="C:P-body"/>
    <property type="evidence" value="ECO:0007669"/>
    <property type="project" value="TreeGrafter"/>
</dbReference>
<evidence type="ECO:0000256" key="4">
    <source>
        <dbReference type="ARBA" id="ARBA00022664"/>
    </source>
</evidence>
<evidence type="ECO:0000256" key="5">
    <source>
        <dbReference type="SAM" id="MobiDB-lite"/>
    </source>
</evidence>
<dbReference type="GO" id="GO:0008047">
    <property type="term" value="F:enzyme activator activity"/>
    <property type="evidence" value="ECO:0007669"/>
    <property type="project" value="InterPro"/>
</dbReference>
<sequence>MSNRSGKLMPNLDQQGTRVLNLTVLQRMDPYIEQILITAAHVTFYAFDIDLNQWSRKDVEGSLFVVERNCQPQFQFIVMNRRNTENLVENLFRDFEFEVQVPYLLYRNEAQEVNGIWFYNSHECEDVANLFTRILNAYAKIPSKLKVASNKSEFEELEAVPTSAVIEGPLEPSFNVPDDLSFFNFFSKAKNVGHNSSNILSSGHKSAVPLSSHILNAAPSPASAAQTPPRPLSSSFPMPLHDIPDAVNSSNPVANLLKPFSFFKPPSSVPLTPLIYPSLPTLPLQTPLNTQQSHGTPMLQPFPPPSPPISLTPSSTPPASYGPLSRDEIRDALLLLVQDNQFIDLFHQALLRVHRS</sequence>
<evidence type="ECO:0008006" key="8">
    <source>
        <dbReference type="Google" id="ProtNLM"/>
    </source>
</evidence>
<proteinExistence type="inferred from homology"/>
<dbReference type="EMBL" id="CP093344">
    <property type="protein sequence ID" value="WOG89522.1"/>
    <property type="molecule type" value="Genomic_DNA"/>
</dbReference>
<comment type="similarity">
    <text evidence="2">Belongs to the DCP1 family.</text>
</comment>
<organism evidence="6 7">
    <name type="scientific">Daucus carota subsp. sativus</name>
    <name type="common">Carrot</name>
    <dbReference type="NCBI Taxonomy" id="79200"/>
    <lineage>
        <taxon>Eukaryota</taxon>
        <taxon>Viridiplantae</taxon>
        <taxon>Streptophyta</taxon>
        <taxon>Embryophyta</taxon>
        <taxon>Tracheophyta</taxon>
        <taxon>Spermatophyta</taxon>
        <taxon>Magnoliopsida</taxon>
        <taxon>eudicotyledons</taxon>
        <taxon>Gunneridae</taxon>
        <taxon>Pentapetalae</taxon>
        <taxon>asterids</taxon>
        <taxon>campanulids</taxon>
        <taxon>Apiales</taxon>
        <taxon>Apiaceae</taxon>
        <taxon>Apioideae</taxon>
        <taxon>Scandiceae</taxon>
        <taxon>Daucinae</taxon>
        <taxon>Daucus</taxon>
        <taxon>Daucus sect. Daucus</taxon>
    </lineage>
</organism>
<keyword evidence="7" id="KW-1185">Reference proteome</keyword>
<dbReference type="InterPro" id="IPR011993">
    <property type="entry name" value="PH-like_dom_sf"/>
</dbReference>
<dbReference type="GO" id="GO:0003729">
    <property type="term" value="F:mRNA binding"/>
    <property type="evidence" value="ECO:0007669"/>
    <property type="project" value="TreeGrafter"/>
</dbReference>
<dbReference type="Pfam" id="PF06058">
    <property type="entry name" value="DCP1"/>
    <property type="match status" value="1"/>
</dbReference>
<feature type="region of interest" description="Disordered" evidence="5">
    <location>
        <begin position="288"/>
        <end position="322"/>
    </location>
</feature>
<dbReference type="PANTHER" id="PTHR16290:SF0">
    <property type="entry name" value="DECAPPING PROTEIN 1, ISOFORM A"/>
    <property type="match status" value="1"/>
</dbReference>
<dbReference type="PANTHER" id="PTHR16290">
    <property type="entry name" value="TRANSCRIPTION FACTOR SMIF DECAPPING ENZYME DCP1"/>
    <property type="match status" value="1"/>
</dbReference>
<evidence type="ECO:0000256" key="3">
    <source>
        <dbReference type="ARBA" id="ARBA00022490"/>
    </source>
</evidence>
<dbReference type="AlphaFoldDB" id="A0AAF1AQT2"/>
<dbReference type="Gene3D" id="2.30.29.30">
    <property type="entry name" value="Pleckstrin-homology domain (PH domain)/Phosphotyrosine-binding domain (PTB)"/>
    <property type="match status" value="1"/>
</dbReference>
<dbReference type="SUPFAM" id="SSF50729">
    <property type="entry name" value="PH domain-like"/>
    <property type="match status" value="1"/>
</dbReference>
<evidence type="ECO:0000313" key="6">
    <source>
        <dbReference type="EMBL" id="WOG89522.1"/>
    </source>
</evidence>
<evidence type="ECO:0000313" key="7">
    <source>
        <dbReference type="Proteomes" id="UP000077755"/>
    </source>
</evidence>